<dbReference type="InterPro" id="IPR002575">
    <property type="entry name" value="Aminoglycoside_PTrfase"/>
</dbReference>
<dbReference type="RefSeq" id="WP_273989350.1">
    <property type="nucleotide sequence ID" value="NZ_BAABQT010000001.1"/>
</dbReference>
<protein>
    <submittedName>
        <fullName evidence="2">Aminoglycoside phosphotransferase family protein</fullName>
    </submittedName>
</protein>
<accession>A0ABY7V1I6</accession>
<name>A0ABY7V1I6_9DEIO</name>
<dbReference type="SUPFAM" id="SSF56112">
    <property type="entry name" value="Protein kinase-like (PK-like)"/>
    <property type="match status" value="1"/>
</dbReference>
<dbReference type="Gene3D" id="3.90.1200.10">
    <property type="match status" value="1"/>
</dbReference>
<dbReference type="InterPro" id="IPR011009">
    <property type="entry name" value="Kinase-like_dom_sf"/>
</dbReference>
<evidence type="ECO:0000313" key="3">
    <source>
        <dbReference type="Proteomes" id="UP001217044"/>
    </source>
</evidence>
<dbReference type="EMBL" id="CP115165">
    <property type="protein sequence ID" value="WDA59053.1"/>
    <property type="molecule type" value="Genomic_DNA"/>
</dbReference>
<proteinExistence type="predicted"/>
<gene>
    <name evidence="2" type="ORF">M8445_02225</name>
</gene>
<evidence type="ECO:0000259" key="1">
    <source>
        <dbReference type="Pfam" id="PF01636"/>
    </source>
</evidence>
<dbReference type="InterPro" id="IPR051678">
    <property type="entry name" value="AGP_Transferase"/>
</dbReference>
<dbReference type="PANTHER" id="PTHR21310">
    <property type="entry name" value="AMINOGLYCOSIDE PHOSPHOTRANSFERASE-RELATED-RELATED"/>
    <property type="match status" value="1"/>
</dbReference>
<dbReference type="PANTHER" id="PTHR21310:SF15">
    <property type="entry name" value="AMINOGLYCOSIDE PHOSPHOTRANSFERASE DOMAIN-CONTAINING PROTEIN"/>
    <property type="match status" value="1"/>
</dbReference>
<dbReference type="Proteomes" id="UP001217044">
    <property type="component" value="Chromosome"/>
</dbReference>
<reference evidence="2 3" key="1">
    <citation type="submission" date="2022-12" db="EMBL/GenBank/DDBJ databases">
        <title>Genome Sequence of Deinococcus aquaticus Type Strain PB314.</title>
        <authorList>
            <person name="Albert C."/>
            <person name="Hill J."/>
            <person name="Boren L."/>
            <person name="Scholz-Ng S."/>
            <person name="Fatema N."/>
            <person name="Grosso R."/>
            <person name="Soboslay E."/>
            <person name="Tuohy J."/>
        </authorList>
    </citation>
    <scope>NUCLEOTIDE SEQUENCE [LARGE SCALE GENOMIC DNA]</scope>
    <source>
        <strain evidence="2 3">PB-314</strain>
    </source>
</reference>
<sequence>MPDLPDLTPAELTAFAQQFGLEPSLTRLPSVGIVNRVYRARRAGQNVVLRVPMPGDEEDTLTESVAVPAAVRAGVRTPELLVFDDSRAVLDAPVTVYAFAAGRSLDGLDWGYGDPRLSRAWREAGRALAYLHAGVQEVPDPHGRLEVIRPPDPARTRQRVLEAGRLSVTETIWATDLTARLLSENPPPARPAFLHNDLHAGNLMVLPDGSLGALIDWGDAGWGDPVLDLSYSGPLAAPDLLAGYEEVTVLGVGGRLRLLACLLDNATRYLTRQPEAHEDSELWYTRPATALMQLLRVSPRVPEWQEALVGRR</sequence>
<evidence type="ECO:0000313" key="2">
    <source>
        <dbReference type="EMBL" id="WDA59053.1"/>
    </source>
</evidence>
<keyword evidence="3" id="KW-1185">Reference proteome</keyword>
<feature type="domain" description="Aminoglycoside phosphotransferase" evidence="1">
    <location>
        <begin position="30"/>
        <end position="231"/>
    </location>
</feature>
<dbReference type="Pfam" id="PF01636">
    <property type="entry name" value="APH"/>
    <property type="match status" value="1"/>
</dbReference>
<organism evidence="2 3">
    <name type="scientific">Deinococcus aquaticus</name>
    <dbReference type="NCBI Taxonomy" id="328692"/>
    <lineage>
        <taxon>Bacteria</taxon>
        <taxon>Thermotogati</taxon>
        <taxon>Deinococcota</taxon>
        <taxon>Deinococci</taxon>
        <taxon>Deinococcales</taxon>
        <taxon>Deinococcaceae</taxon>
        <taxon>Deinococcus</taxon>
    </lineage>
</organism>